<comment type="caution">
    <text evidence="4">Lacks conserved residue(s) required for the propagation of feature annotation.</text>
</comment>
<reference evidence="5" key="1">
    <citation type="submission" date="2020-10" db="EMBL/GenBank/DDBJ databases">
        <authorList>
            <person name="Gilroy R."/>
        </authorList>
    </citation>
    <scope>NUCLEOTIDE SEQUENCE</scope>
    <source>
        <strain evidence="5">USAMLcec3-3695</strain>
    </source>
</reference>
<comment type="caution">
    <text evidence="5">The sequence shown here is derived from an EMBL/GenBank/DDBJ whole genome shotgun (WGS) entry which is preliminary data.</text>
</comment>
<dbReference type="InterPro" id="IPR043675">
    <property type="entry name" value="TrmR_methyltr"/>
</dbReference>
<comment type="subunit">
    <text evidence="4">Homodimer.</text>
</comment>
<dbReference type="CDD" id="cd02440">
    <property type="entry name" value="AdoMet_MTases"/>
    <property type="match status" value="1"/>
</dbReference>
<keyword evidence="3 4" id="KW-0949">S-adenosyl-L-methionine</keyword>
<dbReference type="InterPro" id="IPR002935">
    <property type="entry name" value="SAM_O-MeTrfase"/>
</dbReference>
<name>A0A9D1MBY9_9FIRM</name>
<keyword evidence="4" id="KW-0819">tRNA processing</keyword>
<dbReference type="PROSITE" id="PS51682">
    <property type="entry name" value="SAM_OMT_I"/>
    <property type="match status" value="1"/>
</dbReference>
<feature type="binding site" evidence="4">
    <location>
        <position position="167"/>
    </location>
    <ligand>
        <name>Mg(2+)</name>
        <dbReference type="ChEBI" id="CHEBI:18420"/>
    </ligand>
</feature>
<dbReference type="PANTHER" id="PTHR10509:SF14">
    <property type="entry name" value="CAFFEOYL-COA O-METHYLTRANSFERASE 3-RELATED"/>
    <property type="match status" value="1"/>
</dbReference>
<evidence type="ECO:0000313" key="6">
    <source>
        <dbReference type="Proteomes" id="UP000824109"/>
    </source>
</evidence>
<dbReference type="GO" id="GO:0000287">
    <property type="term" value="F:magnesium ion binding"/>
    <property type="evidence" value="ECO:0007669"/>
    <property type="project" value="UniProtKB-UniRule"/>
</dbReference>
<feature type="binding site" evidence="4">
    <location>
        <position position="140"/>
    </location>
    <ligand>
        <name>Mg(2+)</name>
        <dbReference type="ChEBI" id="CHEBI:18420"/>
    </ligand>
</feature>
<keyword evidence="4" id="KW-0479">Metal-binding</keyword>
<feature type="binding site" evidence="4">
    <location>
        <position position="74"/>
    </location>
    <ligand>
        <name>S-adenosyl-L-methionine</name>
        <dbReference type="ChEBI" id="CHEBI:59789"/>
    </ligand>
</feature>
<organism evidence="5 6">
    <name type="scientific">Candidatus Ornithomonoglobus merdipullorum</name>
    <dbReference type="NCBI Taxonomy" id="2840895"/>
    <lineage>
        <taxon>Bacteria</taxon>
        <taxon>Bacillati</taxon>
        <taxon>Bacillota</taxon>
        <taxon>Clostridia</taxon>
        <taxon>Candidatus Ornithomonoglobus</taxon>
    </lineage>
</organism>
<dbReference type="Pfam" id="PF01596">
    <property type="entry name" value="Methyltransf_3"/>
    <property type="match status" value="1"/>
</dbReference>
<comment type="catalytic activity">
    <reaction evidence="4">
        <text>5-hydroxyuridine(34) in tRNA + S-adenosyl-L-methionine = 5-methoxyuridine(34) in tRNA + S-adenosyl-L-homocysteine + H(+)</text>
        <dbReference type="Rhea" id="RHEA:60524"/>
        <dbReference type="Rhea" id="RHEA-COMP:13381"/>
        <dbReference type="Rhea" id="RHEA-COMP:15591"/>
        <dbReference type="ChEBI" id="CHEBI:15378"/>
        <dbReference type="ChEBI" id="CHEBI:57856"/>
        <dbReference type="ChEBI" id="CHEBI:59789"/>
        <dbReference type="ChEBI" id="CHEBI:136877"/>
        <dbReference type="ChEBI" id="CHEBI:143860"/>
    </reaction>
</comment>
<accession>A0A9D1MBY9</accession>
<dbReference type="PANTHER" id="PTHR10509">
    <property type="entry name" value="O-METHYLTRANSFERASE-RELATED"/>
    <property type="match status" value="1"/>
</dbReference>
<reference evidence="5" key="2">
    <citation type="journal article" date="2021" name="PeerJ">
        <title>Extensive microbial diversity within the chicken gut microbiome revealed by metagenomics and culture.</title>
        <authorList>
            <person name="Gilroy R."/>
            <person name="Ravi A."/>
            <person name="Getino M."/>
            <person name="Pursley I."/>
            <person name="Horton D.L."/>
            <person name="Alikhan N.F."/>
            <person name="Baker D."/>
            <person name="Gharbi K."/>
            <person name="Hall N."/>
            <person name="Watson M."/>
            <person name="Adriaenssens E.M."/>
            <person name="Foster-Nyarko E."/>
            <person name="Jarju S."/>
            <person name="Secka A."/>
            <person name="Antonio M."/>
            <person name="Oren A."/>
            <person name="Chaudhuri R.R."/>
            <person name="La Ragione R."/>
            <person name="Hildebrand F."/>
            <person name="Pallen M.J."/>
        </authorList>
    </citation>
    <scope>NUCLEOTIDE SEQUENCE</scope>
    <source>
        <strain evidence="5">USAMLcec3-3695</strain>
    </source>
</reference>
<dbReference type="InterPro" id="IPR050362">
    <property type="entry name" value="Cation-dep_OMT"/>
</dbReference>
<dbReference type="GO" id="GO:0008757">
    <property type="term" value="F:S-adenosylmethionine-dependent methyltransferase activity"/>
    <property type="evidence" value="ECO:0007669"/>
    <property type="project" value="TreeGrafter"/>
</dbReference>
<proteinExistence type="inferred from homology"/>
<dbReference type="GO" id="GO:0016300">
    <property type="term" value="F:tRNA (uridine) methyltransferase activity"/>
    <property type="evidence" value="ECO:0007669"/>
    <property type="project" value="UniProtKB-UniRule"/>
</dbReference>
<gene>
    <name evidence="4" type="primary">trmR</name>
    <name evidence="5" type="ORF">IAA61_06420</name>
</gene>
<evidence type="ECO:0000256" key="2">
    <source>
        <dbReference type="ARBA" id="ARBA00022679"/>
    </source>
</evidence>
<feature type="binding site" evidence="4">
    <location>
        <begin position="120"/>
        <end position="121"/>
    </location>
    <ligand>
        <name>S-adenosyl-L-methionine</name>
        <dbReference type="ChEBI" id="CHEBI:59789"/>
    </ligand>
</feature>
<protein>
    <recommendedName>
        <fullName evidence="4">tRNA 5-hydroxyuridine methyltransferase</fullName>
        <ecNumber evidence="4">2.1.1.-</ecNumber>
    </recommendedName>
    <alternativeName>
        <fullName evidence="4">ho5U methyltransferase</fullName>
    </alternativeName>
</protein>
<comment type="function">
    <text evidence="4">Catalyzes the methylation of 5-hydroxyuridine (ho5U) to form 5-methoxyuridine (mo5U) at position 34 in tRNAs.</text>
</comment>
<dbReference type="Gene3D" id="3.40.50.150">
    <property type="entry name" value="Vaccinia Virus protein VP39"/>
    <property type="match status" value="1"/>
</dbReference>
<evidence type="ECO:0000256" key="4">
    <source>
        <dbReference type="HAMAP-Rule" id="MF_02217"/>
    </source>
</evidence>
<dbReference type="GO" id="GO:0008171">
    <property type="term" value="F:O-methyltransferase activity"/>
    <property type="evidence" value="ECO:0007669"/>
    <property type="project" value="InterPro"/>
</dbReference>
<dbReference type="Proteomes" id="UP000824109">
    <property type="component" value="Unassembled WGS sequence"/>
</dbReference>
<keyword evidence="1 4" id="KW-0489">Methyltransferase</keyword>
<feature type="binding site" evidence="4">
    <location>
        <position position="140"/>
    </location>
    <ligand>
        <name>S-adenosyl-L-methionine</name>
        <dbReference type="ChEBI" id="CHEBI:59789"/>
    </ligand>
</feature>
<dbReference type="AlphaFoldDB" id="A0A9D1MBY9"/>
<dbReference type="InterPro" id="IPR029063">
    <property type="entry name" value="SAM-dependent_MTases_sf"/>
</dbReference>
<keyword evidence="2 4" id="KW-0808">Transferase</keyword>
<sequence>MTEYDLNAIVTPYVTSYIREKTVQKDELLREIEKYAEENAVPIAEPETARLLSVITKLVRPERILEVGCAIGYSSILMARSLKPGGSILTLEYDKDMIELARGNIKKAGLEDTICVREADARDYLWYIDEDESFDIIFLDGPKAHYVHMLDDCVRLLKKGGLLISDNILFKGMTADDGHFVRRKVTIIHRLREYIDALMEHPQLETSILSQGDGVALSVKTMSDKERFGY</sequence>
<feature type="binding site" evidence="4">
    <location>
        <position position="166"/>
    </location>
    <ligand>
        <name>Mg(2+)</name>
        <dbReference type="ChEBI" id="CHEBI:18420"/>
    </ligand>
</feature>
<feature type="binding site" evidence="4">
    <location>
        <position position="92"/>
    </location>
    <ligand>
        <name>S-adenosyl-L-methionine</name>
        <dbReference type="ChEBI" id="CHEBI:59789"/>
    </ligand>
</feature>
<evidence type="ECO:0000313" key="5">
    <source>
        <dbReference type="EMBL" id="HIU57431.1"/>
    </source>
</evidence>
<comment type="similarity">
    <text evidence="4">Belongs to the class I-like SAM-binding methyltransferase superfamily. Cation-dependent O-methyltransferase family.</text>
</comment>
<keyword evidence="4" id="KW-0460">Magnesium</keyword>
<dbReference type="GO" id="GO:0030488">
    <property type="term" value="P:tRNA methylation"/>
    <property type="evidence" value="ECO:0007669"/>
    <property type="project" value="UniProtKB-UniRule"/>
</dbReference>
<dbReference type="HAMAP" id="MF_02217">
    <property type="entry name" value="TrmR_methyltr"/>
    <property type="match status" value="1"/>
</dbReference>
<evidence type="ECO:0000256" key="1">
    <source>
        <dbReference type="ARBA" id="ARBA00022603"/>
    </source>
</evidence>
<dbReference type="EC" id="2.1.1.-" evidence="4"/>
<dbReference type="EMBL" id="DVNB01000068">
    <property type="protein sequence ID" value="HIU57431.1"/>
    <property type="molecule type" value="Genomic_DNA"/>
</dbReference>
<evidence type="ECO:0000256" key="3">
    <source>
        <dbReference type="ARBA" id="ARBA00022691"/>
    </source>
</evidence>
<dbReference type="SUPFAM" id="SSF53335">
    <property type="entry name" value="S-adenosyl-L-methionine-dependent methyltransferases"/>
    <property type="match status" value="1"/>
</dbReference>